<dbReference type="VEuPathDB" id="FungiDB:CC77DRAFT_1023198"/>
<dbReference type="EMBL" id="KV441486">
    <property type="protein sequence ID" value="OAG17687.1"/>
    <property type="molecule type" value="Genomic_DNA"/>
</dbReference>
<reference evidence="2 3" key="1">
    <citation type="submission" date="2016-05" db="EMBL/GenBank/DDBJ databases">
        <title>Comparative analysis of secretome profiles of manganese(II)-oxidizing ascomycete fungi.</title>
        <authorList>
            <consortium name="DOE Joint Genome Institute"/>
            <person name="Zeiner C.A."/>
            <person name="Purvine S.O."/>
            <person name="Zink E.M."/>
            <person name="Wu S."/>
            <person name="Pasa-Tolic L."/>
            <person name="Chaput D.L."/>
            <person name="Haridas S."/>
            <person name="Grigoriev I.V."/>
            <person name="Santelli C.M."/>
            <person name="Hansel C.M."/>
        </authorList>
    </citation>
    <scope>NUCLEOTIDE SEQUENCE [LARGE SCALE GENOMIC DNA]</scope>
    <source>
        <strain evidence="2 3">SRC1lrK2f</strain>
    </source>
</reference>
<accession>A0A177DEN3</accession>
<dbReference type="PANTHER" id="PTHR24148:SF73">
    <property type="entry name" value="HET DOMAIN PROTEIN (AFU_ORTHOLOGUE AFUA_8G01020)"/>
    <property type="match status" value="1"/>
</dbReference>
<dbReference type="OMA" id="RINGHRY"/>
<sequence>MSEREATCQSHLSADPIVKESFEARLERPTEPEIYKHQRLDTSTDEIRLLKLVQETNGPVRCEVKVFPFERAPKYFALSYRWGPSSPLCDLYIEGKKLKIRDILYSCLLELREDLEEWLWIDQICVAQADTLERNHQVGMMSHIYRNSISVIIWMGDIPLAAPEEHDRYNDLDLDVVSARVLLKNTYFTRLWIVQEILLADNVEIRINGHRYVTWDRFQSLRITQTELHDVSFRNIPLFLLAFTQREQKAVDLRRQMSLMHYVWCFYEGKCENPRDKVYGLMGMVRKEDGVVVDYRKSVMEVYLDFVGISINKGFARVFSTQRERFEGPAIHYFELGRLMGIGSDVLRGVLRLMMNRFTVHRNDIVTAIGLEKAGQTHEQHNWWYECNGERHLFSCRPLSDSEISTFL</sequence>
<keyword evidence="3" id="KW-1185">Reference proteome</keyword>
<protein>
    <submittedName>
        <fullName evidence="2">HET-domain-containing protein</fullName>
    </submittedName>
</protein>
<dbReference type="PANTHER" id="PTHR24148">
    <property type="entry name" value="ANKYRIN REPEAT DOMAIN-CONTAINING PROTEIN 39 HOMOLOG-RELATED"/>
    <property type="match status" value="1"/>
</dbReference>
<dbReference type="Proteomes" id="UP000077248">
    <property type="component" value="Unassembled WGS sequence"/>
</dbReference>
<dbReference type="Pfam" id="PF06985">
    <property type="entry name" value="HET"/>
    <property type="match status" value="1"/>
</dbReference>
<gene>
    <name evidence="2" type="ORF">CC77DRAFT_1023198</name>
</gene>
<feature type="domain" description="Heterokaryon incompatibility" evidence="1">
    <location>
        <begin position="75"/>
        <end position="157"/>
    </location>
</feature>
<name>A0A177DEN3_ALTAL</name>
<dbReference type="RefSeq" id="XP_018383108.1">
    <property type="nucleotide sequence ID" value="XM_018525622.1"/>
</dbReference>
<evidence type="ECO:0000259" key="1">
    <source>
        <dbReference type="Pfam" id="PF06985"/>
    </source>
</evidence>
<organism evidence="2 3">
    <name type="scientific">Alternaria alternata</name>
    <name type="common">Alternaria rot fungus</name>
    <name type="synonym">Torula alternata</name>
    <dbReference type="NCBI Taxonomy" id="5599"/>
    <lineage>
        <taxon>Eukaryota</taxon>
        <taxon>Fungi</taxon>
        <taxon>Dikarya</taxon>
        <taxon>Ascomycota</taxon>
        <taxon>Pezizomycotina</taxon>
        <taxon>Dothideomycetes</taxon>
        <taxon>Pleosporomycetidae</taxon>
        <taxon>Pleosporales</taxon>
        <taxon>Pleosporineae</taxon>
        <taxon>Pleosporaceae</taxon>
        <taxon>Alternaria</taxon>
        <taxon>Alternaria sect. Alternaria</taxon>
        <taxon>Alternaria alternata complex</taxon>
    </lineage>
</organism>
<dbReference type="GeneID" id="29111216"/>
<dbReference type="KEGG" id="aalt:CC77DRAFT_1023198"/>
<dbReference type="InterPro" id="IPR010730">
    <property type="entry name" value="HET"/>
</dbReference>
<evidence type="ECO:0000313" key="3">
    <source>
        <dbReference type="Proteomes" id="UP000077248"/>
    </source>
</evidence>
<dbReference type="InterPro" id="IPR052895">
    <property type="entry name" value="HetReg/Transcr_Mod"/>
</dbReference>
<evidence type="ECO:0000313" key="2">
    <source>
        <dbReference type="EMBL" id="OAG17687.1"/>
    </source>
</evidence>
<dbReference type="AlphaFoldDB" id="A0A177DEN3"/>
<proteinExistence type="predicted"/>